<sequence>MDERRLRDPSIREWLMSLNEMQKIAANGIETVGYELSFIRGRGDAALAVYVCDDNVATIDCDGEINFNPDIDLR</sequence>
<dbReference type="Proteomes" id="UP000244441">
    <property type="component" value="Chromosome"/>
</dbReference>
<evidence type="ECO:0000313" key="2">
    <source>
        <dbReference type="Proteomes" id="UP000244441"/>
    </source>
</evidence>
<dbReference type="KEGG" id="cate:C2869_18460"/>
<name>A0A2S0VVM3_9ALTE</name>
<gene>
    <name evidence="1" type="ORF">C2869_18460</name>
</gene>
<dbReference type="EMBL" id="CP026604">
    <property type="protein sequence ID" value="AWB68274.1"/>
    <property type="molecule type" value="Genomic_DNA"/>
</dbReference>
<organism evidence="1 2">
    <name type="scientific">Saccharobesus litoralis</name>
    <dbReference type="NCBI Taxonomy" id="2172099"/>
    <lineage>
        <taxon>Bacteria</taxon>
        <taxon>Pseudomonadati</taxon>
        <taxon>Pseudomonadota</taxon>
        <taxon>Gammaproteobacteria</taxon>
        <taxon>Alteromonadales</taxon>
        <taxon>Alteromonadaceae</taxon>
        <taxon>Saccharobesus</taxon>
    </lineage>
</organism>
<dbReference type="OrthoDB" id="5771089at2"/>
<reference evidence="1 2" key="1">
    <citation type="submission" date="2018-01" db="EMBL/GenBank/DDBJ databases">
        <title>Genome sequence of a Cantenovulum-like bacteria.</title>
        <authorList>
            <person name="Tan W.R."/>
            <person name="Lau N.-S."/>
            <person name="Go F."/>
            <person name="Amirul A.-A.A."/>
        </authorList>
    </citation>
    <scope>NUCLEOTIDE SEQUENCE [LARGE SCALE GENOMIC DNA]</scope>
    <source>
        <strain evidence="1 2">CCB-QB4</strain>
    </source>
</reference>
<accession>A0A2S0VVM3</accession>
<dbReference type="RefSeq" id="WP_108604338.1">
    <property type="nucleotide sequence ID" value="NZ_CP026604.1"/>
</dbReference>
<dbReference type="AlphaFoldDB" id="A0A2S0VVM3"/>
<keyword evidence="2" id="KW-1185">Reference proteome</keyword>
<proteinExistence type="predicted"/>
<protein>
    <submittedName>
        <fullName evidence="1">Uncharacterized protein</fullName>
    </submittedName>
</protein>
<evidence type="ECO:0000313" key="1">
    <source>
        <dbReference type="EMBL" id="AWB68274.1"/>
    </source>
</evidence>